<evidence type="ECO:0000313" key="10">
    <source>
        <dbReference type="EMBL" id="ARM75682.1"/>
    </source>
</evidence>
<dbReference type="NCBIfam" id="NF003229">
    <property type="entry name" value="PRK04195.1-5"/>
    <property type="match status" value="1"/>
</dbReference>
<dbReference type="Proteomes" id="UP000193404">
    <property type="component" value="Chromosome"/>
</dbReference>
<evidence type="ECO:0000256" key="1">
    <source>
        <dbReference type="ARBA" id="ARBA00006878"/>
    </source>
</evidence>
<dbReference type="GeneID" id="41590507"/>
<dbReference type="RefSeq" id="WP_148691456.1">
    <property type="nucleotide sequence ID" value="NZ_CP020477.1"/>
</dbReference>
<dbReference type="Pfam" id="PF00004">
    <property type="entry name" value="AAA"/>
    <property type="match status" value="1"/>
</dbReference>
<dbReference type="SUPFAM" id="SSF52540">
    <property type="entry name" value="P-loop containing nucleoside triphosphate hydrolases"/>
    <property type="match status" value="1"/>
</dbReference>
<feature type="domain" description="AAA+ ATPase" evidence="9">
    <location>
        <begin position="40"/>
        <end position="164"/>
    </location>
</feature>
<name>A0A1W6JZL8_9CREN</name>
<feature type="binding site" evidence="7">
    <location>
        <begin position="48"/>
        <end position="55"/>
    </location>
    <ligand>
        <name>ATP</name>
        <dbReference type="ChEBI" id="CHEBI:30616"/>
    </ligand>
</feature>
<dbReference type="GO" id="GO:0003689">
    <property type="term" value="F:DNA clamp loader activity"/>
    <property type="evidence" value="ECO:0007669"/>
    <property type="project" value="UniProtKB-UniRule"/>
</dbReference>
<evidence type="ECO:0000256" key="4">
    <source>
        <dbReference type="ARBA" id="ARBA00022741"/>
    </source>
</evidence>
<dbReference type="GO" id="GO:0006260">
    <property type="term" value="P:DNA replication"/>
    <property type="evidence" value="ECO:0007669"/>
    <property type="project" value="UniProtKB-UniRule"/>
</dbReference>
<dbReference type="InterPro" id="IPR047854">
    <property type="entry name" value="RFC_lid"/>
</dbReference>
<dbReference type="InterPro" id="IPR023935">
    <property type="entry name" value="Rep_factor-C_lsu"/>
</dbReference>
<evidence type="ECO:0000256" key="3">
    <source>
        <dbReference type="ARBA" id="ARBA00022705"/>
    </source>
</evidence>
<sequence length="448" mass="51751">MTLPWIIKYRPKTLVEVENQDDVKEELKKWISSWLSGKPENKAVLLYGPPGSGKTTIAQALAHDFNLELMEMNASDARNITAIKNIAEKAAISGSLFGIKGKLIFLDEVDGINSREDMGAIPAILELIRESKYPVLMAANDPWDPSLRELRNAVKMIEVKKLGKYALRRILQNICKAEKLQCTDDGIDEIINVSDGDSRYAINLLEATAEGFRKVTAEYVKEFARRKDTELDPFETVRNVFWAKYVWQAKNAVTSSQVDYELLMRWFSENIPIQYDNFEDVYRAYDALSRASLFLSRAKTVSWDFLSYTFDLMGPGVAMAEKEKQSTNWKAKWRKYQFPQTIQMLFKSKSNRDTRDKIIEKIAANIHSSQDKVLNDVYPEFLIFYRKYKDEIAKYLDLSPNEVEFLNTLTGESNKSENEELKTNKTYYKRSYSSTGSNTRKRYSRKKT</sequence>
<dbReference type="AlphaFoldDB" id="A0A1W6JZL8"/>
<dbReference type="KEGG" id="aman:B6F84_06265"/>
<evidence type="ECO:0000256" key="2">
    <source>
        <dbReference type="ARBA" id="ARBA00014793"/>
    </source>
</evidence>
<evidence type="ECO:0000256" key="8">
    <source>
        <dbReference type="SAM" id="MobiDB-lite"/>
    </source>
</evidence>
<dbReference type="CDD" id="cd00009">
    <property type="entry name" value="AAA"/>
    <property type="match status" value="1"/>
</dbReference>
<dbReference type="Gene3D" id="1.10.8.60">
    <property type="match status" value="1"/>
</dbReference>
<dbReference type="InterPro" id="IPR003959">
    <property type="entry name" value="ATPase_AAA_core"/>
</dbReference>
<organism evidence="10 11">
    <name type="scientific">Acidianus manzaensis</name>
    <dbReference type="NCBI Taxonomy" id="282676"/>
    <lineage>
        <taxon>Archaea</taxon>
        <taxon>Thermoproteota</taxon>
        <taxon>Thermoprotei</taxon>
        <taxon>Sulfolobales</taxon>
        <taxon>Sulfolobaceae</taxon>
        <taxon>Acidianus</taxon>
    </lineage>
</organism>
<reference evidence="10 11" key="1">
    <citation type="submission" date="2017-03" db="EMBL/GenBank/DDBJ databases">
        <title>Sulfur activation and transportation mechanism of thermophilic Archaea Acidianus manzaensis YN-25.</title>
        <authorList>
            <person name="Ma Y."/>
            <person name="Yang Y."/>
            <person name="Xia J."/>
        </authorList>
    </citation>
    <scope>NUCLEOTIDE SEQUENCE [LARGE SCALE GENOMIC DNA]</scope>
    <source>
        <strain evidence="10 11">YN-25</strain>
    </source>
</reference>
<evidence type="ECO:0000256" key="5">
    <source>
        <dbReference type="ARBA" id="ARBA00022840"/>
    </source>
</evidence>
<dbReference type="NCBIfam" id="NF003226">
    <property type="entry name" value="PRK04195.1-1"/>
    <property type="match status" value="1"/>
</dbReference>
<comment type="subunit">
    <text evidence="7">Heteromultimer composed of small subunits (RfcS) and large subunits (RfcL).</text>
</comment>
<dbReference type="OrthoDB" id="8658at2157"/>
<dbReference type="PANTHER" id="PTHR23389">
    <property type="entry name" value="CHROMOSOME TRANSMISSION FIDELITY FACTOR 18"/>
    <property type="match status" value="1"/>
</dbReference>
<comment type="similarity">
    <text evidence="1 7">Belongs to the activator 1 small subunits family. RfcL subfamily.</text>
</comment>
<dbReference type="Pfam" id="PF21960">
    <property type="entry name" value="RCF1-5-like_lid"/>
    <property type="match status" value="1"/>
</dbReference>
<dbReference type="GO" id="GO:0005524">
    <property type="term" value="F:ATP binding"/>
    <property type="evidence" value="ECO:0007669"/>
    <property type="project" value="UniProtKB-UniRule"/>
</dbReference>
<comment type="function">
    <text evidence="7">Part of the RFC clamp loader complex which loads the PCNA sliding clamp onto DNA.</text>
</comment>
<keyword evidence="11" id="KW-1185">Reference proteome</keyword>
<dbReference type="InterPro" id="IPR027417">
    <property type="entry name" value="P-loop_NTPase"/>
</dbReference>
<dbReference type="CDD" id="cd18140">
    <property type="entry name" value="HLD_clamp_RFC"/>
    <property type="match status" value="1"/>
</dbReference>
<dbReference type="STRING" id="282676.B6F84_06265"/>
<dbReference type="HAMAP" id="MF_01508">
    <property type="entry name" value="RfcL"/>
    <property type="match status" value="1"/>
</dbReference>
<dbReference type="EMBL" id="CP020477">
    <property type="protein sequence ID" value="ARM75682.1"/>
    <property type="molecule type" value="Genomic_DNA"/>
</dbReference>
<accession>A0A1W6JZL8</accession>
<feature type="compositionally biased region" description="Basic and acidic residues" evidence="8">
    <location>
        <begin position="414"/>
        <end position="423"/>
    </location>
</feature>
<dbReference type="PANTHER" id="PTHR23389:SF6">
    <property type="entry name" value="REPLICATION FACTOR C SUBUNIT 1"/>
    <property type="match status" value="1"/>
</dbReference>
<evidence type="ECO:0000313" key="11">
    <source>
        <dbReference type="Proteomes" id="UP000193404"/>
    </source>
</evidence>
<proteinExistence type="inferred from homology"/>
<dbReference type="InterPro" id="IPR003593">
    <property type="entry name" value="AAA+_ATPase"/>
</dbReference>
<keyword evidence="3 7" id="KW-0235">DNA replication</keyword>
<gene>
    <name evidence="7" type="primary">rfcL</name>
    <name evidence="10" type="ORF">B6F84_06265</name>
</gene>
<evidence type="ECO:0000256" key="6">
    <source>
        <dbReference type="ARBA" id="ARBA00032141"/>
    </source>
</evidence>
<dbReference type="GO" id="GO:0016887">
    <property type="term" value="F:ATP hydrolysis activity"/>
    <property type="evidence" value="ECO:0007669"/>
    <property type="project" value="InterPro"/>
</dbReference>
<keyword evidence="4 7" id="KW-0547">Nucleotide-binding</keyword>
<dbReference type="Gene3D" id="3.40.50.300">
    <property type="entry name" value="P-loop containing nucleotide triphosphate hydrolases"/>
    <property type="match status" value="1"/>
</dbReference>
<dbReference type="SMART" id="SM00382">
    <property type="entry name" value="AAA"/>
    <property type="match status" value="1"/>
</dbReference>
<feature type="compositionally biased region" description="Basic residues" evidence="8">
    <location>
        <begin position="439"/>
        <end position="448"/>
    </location>
</feature>
<keyword evidence="5 7" id="KW-0067">ATP-binding</keyword>
<protein>
    <recommendedName>
        <fullName evidence="2 7">Replication factor C large subunit</fullName>
        <shortName evidence="7">RFC large subunit</shortName>
    </recommendedName>
    <alternativeName>
        <fullName evidence="6 7">Clamp loader large subunit</fullName>
    </alternativeName>
</protein>
<evidence type="ECO:0000256" key="7">
    <source>
        <dbReference type="HAMAP-Rule" id="MF_01508"/>
    </source>
</evidence>
<evidence type="ECO:0000259" key="9">
    <source>
        <dbReference type="SMART" id="SM00382"/>
    </source>
</evidence>
<feature type="region of interest" description="Disordered" evidence="8">
    <location>
        <begin position="413"/>
        <end position="448"/>
    </location>
</feature>